<name>A0AA37QGY8_9BACT</name>
<dbReference type="InterPro" id="IPR011659">
    <property type="entry name" value="WD40"/>
</dbReference>
<proteinExistence type="inferred from homology"/>
<evidence type="ECO:0008006" key="4">
    <source>
        <dbReference type="Google" id="ProtNLM"/>
    </source>
</evidence>
<dbReference type="EMBL" id="BRXS01000004">
    <property type="protein sequence ID" value="GLC26220.1"/>
    <property type="molecule type" value="Genomic_DNA"/>
</dbReference>
<comment type="similarity">
    <text evidence="1">Belongs to the TolB family.</text>
</comment>
<gene>
    <name evidence="2" type="ORF">rosag_27330</name>
</gene>
<dbReference type="Proteomes" id="UP001161325">
    <property type="component" value="Unassembled WGS sequence"/>
</dbReference>
<dbReference type="RefSeq" id="WP_284350679.1">
    <property type="nucleotide sequence ID" value="NZ_BRXS01000004.1"/>
</dbReference>
<protein>
    <recommendedName>
        <fullName evidence="4">Translocation protein TolB</fullName>
    </recommendedName>
</protein>
<comment type="caution">
    <text evidence="2">The sequence shown here is derived from an EMBL/GenBank/DDBJ whole genome shotgun (WGS) entry which is preliminary data.</text>
</comment>
<keyword evidence="3" id="KW-1185">Reference proteome</keyword>
<dbReference type="PANTHER" id="PTHR36842">
    <property type="entry name" value="PROTEIN TOLB HOMOLOG"/>
    <property type="match status" value="1"/>
</dbReference>
<dbReference type="SUPFAM" id="SSF69304">
    <property type="entry name" value="Tricorn protease N-terminal domain"/>
    <property type="match status" value="1"/>
</dbReference>
<accession>A0AA37QGY8</accession>
<dbReference type="Pfam" id="PF07676">
    <property type="entry name" value="PD40"/>
    <property type="match status" value="1"/>
</dbReference>
<evidence type="ECO:0000313" key="2">
    <source>
        <dbReference type="EMBL" id="GLC26220.1"/>
    </source>
</evidence>
<reference evidence="2" key="1">
    <citation type="submission" date="2022-08" db="EMBL/GenBank/DDBJ databases">
        <title>Draft genome sequencing of Roseisolibacter agri AW1220.</title>
        <authorList>
            <person name="Tobiishi Y."/>
            <person name="Tonouchi A."/>
        </authorList>
    </citation>
    <scope>NUCLEOTIDE SEQUENCE</scope>
    <source>
        <strain evidence="2">AW1220</strain>
    </source>
</reference>
<evidence type="ECO:0000313" key="3">
    <source>
        <dbReference type="Proteomes" id="UP001161325"/>
    </source>
</evidence>
<dbReference type="InterPro" id="IPR011042">
    <property type="entry name" value="6-blade_b-propeller_TolB-like"/>
</dbReference>
<evidence type="ECO:0000256" key="1">
    <source>
        <dbReference type="ARBA" id="ARBA00009820"/>
    </source>
</evidence>
<sequence>MSATLGRLARTILIASLALGARDVAGQGIDPRGDWRTLSTTHFLVHFRAEHETQGRRAAADAERAWARLAAELTPPRGPVDLVVADNVDFSNGYANTFPSNRIVVYAQPPVDVSSLRFYDDWSALLITHELTHVFHLDRSRGVWRGLQRVFGRNPALFPNAYAPSWLTEGLAVYFESKITGAGRIVGSEHRLLARTAAAESRLPRLDQLSLESSVFPGGSQAYVHGSLVVDYVARHGPPDGMRRFVERTSGMLIPYRLNHASRLGFGMSFERGWQRWRDSLSAQLRADSSGSATRDASWRLLTREGWYAAYPRWQDARTIVYAASEGRAVAGEYRVTLGGARERLGRRNALSPNVLLAAGPFAGGTLFSQLEYADPFTVRGDLWVQTGRTIDFGAASRGQRRLTHGQRLSHPDARARDGAIVAVQNVAGTTRLVRVSADGSTVAALTLAAADTQWAEPRWSPDGALVAAVRLTRGGRSAVVVLDTTGLTRHVLSDERAVVSAPSWATDGRTIVWSSDRSGTPQPYAATLDDARPRRVDVTALGVTQPVPSPEGGRLAAMLLRADGLHLAVREIGRDTADDAALSAPAFAQTSTVGDVAAAPGATRAYRAWRSLLPRYWTPLGAQADGGGTLLGAATSGQDVLGRHSYDASLSMNVETRDLEGDVSYRLVRAARPYVDLFATQGWQYDTLAVQRSSGAREERPLDRRTRQVGASLVFARPRYRTSSSLSVGAFWETRAYRSTLPALAAFADSVIGASFPTLGVSGAWTNARRPLLSISPEDGVALSFSAQQRWQDGAGIASGASRRAVGVARAYRSLDLPGFSHHVIAVRAAGGVTDRRTATEFSAGGVSGSSAVLLPGVSVGDPARTFGARGFPAGAQRGLRAAAASVEYRAPLLLPARGLALLPAFLDRVSVSAFADAATAWCPADVDRAEQTLCRRTSSGAPNLVVSPDAPRWLTSVGAELNLDAALQYDQGYRLRVGAAAPVRETERASNRVTVYGTLGLSF</sequence>
<dbReference type="PANTHER" id="PTHR36842:SF1">
    <property type="entry name" value="PROTEIN TOLB"/>
    <property type="match status" value="1"/>
</dbReference>
<dbReference type="AlphaFoldDB" id="A0AA37QGY8"/>
<dbReference type="Gene3D" id="2.120.10.30">
    <property type="entry name" value="TolB, C-terminal domain"/>
    <property type="match status" value="1"/>
</dbReference>
<organism evidence="2 3">
    <name type="scientific">Roseisolibacter agri</name>
    <dbReference type="NCBI Taxonomy" id="2014610"/>
    <lineage>
        <taxon>Bacteria</taxon>
        <taxon>Pseudomonadati</taxon>
        <taxon>Gemmatimonadota</taxon>
        <taxon>Gemmatimonadia</taxon>
        <taxon>Gemmatimonadales</taxon>
        <taxon>Gemmatimonadaceae</taxon>
        <taxon>Roseisolibacter</taxon>
    </lineage>
</organism>